<gene>
    <name evidence="1" type="ORF">SASPL_152548</name>
</gene>
<protein>
    <submittedName>
        <fullName evidence="1">Uncharacterized protein</fullName>
    </submittedName>
</protein>
<keyword evidence="2" id="KW-1185">Reference proteome</keyword>
<comment type="caution">
    <text evidence="1">The sequence shown here is derived from an EMBL/GenBank/DDBJ whole genome shotgun (WGS) entry which is preliminary data.</text>
</comment>
<organism evidence="1">
    <name type="scientific">Salvia splendens</name>
    <name type="common">Scarlet sage</name>
    <dbReference type="NCBI Taxonomy" id="180675"/>
    <lineage>
        <taxon>Eukaryota</taxon>
        <taxon>Viridiplantae</taxon>
        <taxon>Streptophyta</taxon>
        <taxon>Embryophyta</taxon>
        <taxon>Tracheophyta</taxon>
        <taxon>Spermatophyta</taxon>
        <taxon>Magnoliopsida</taxon>
        <taxon>eudicotyledons</taxon>
        <taxon>Gunneridae</taxon>
        <taxon>Pentapetalae</taxon>
        <taxon>asterids</taxon>
        <taxon>lamiids</taxon>
        <taxon>Lamiales</taxon>
        <taxon>Lamiaceae</taxon>
        <taxon>Nepetoideae</taxon>
        <taxon>Mentheae</taxon>
        <taxon>Salviinae</taxon>
        <taxon>Salvia</taxon>
        <taxon>Salvia subgen. Calosphace</taxon>
        <taxon>core Calosphace</taxon>
    </lineage>
</organism>
<reference evidence="1" key="2">
    <citation type="submission" date="2020-08" db="EMBL/GenBank/DDBJ databases">
        <title>Plant Genome Project.</title>
        <authorList>
            <person name="Zhang R.-G."/>
        </authorList>
    </citation>
    <scope>NUCLEOTIDE SEQUENCE</scope>
    <source>
        <strain evidence="1">Huo1</strain>
        <tissue evidence="1">Leaf</tissue>
    </source>
</reference>
<evidence type="ECO:0000313" key="2">
    <source>
        <dbReference type="Proteomes" id="UP000298416"/>
    </source>
</evidence>
<dbReference type="InterPro" id="IPR004242">
    <property type="entry name" value="Transposase_21"/>
</dbReference>
<dbReference type="AlphaFoldDB" id="A0A8X8W440"/>
<sequence length="241" mass="27563">MSTKTSSHMRWLAENRTKDGYIRHLVDSPAWNAFDSLHPTFAQESRNVRLGLASDGINPFKNMSVSHSTWHHEFRKNRRHFDGTVKYGEAPQQLSGNMVMDELKDFTIKFGKQVKGNPKLSEVASDEEEHRRLLEDSKHAIVYRSIIKDMFPKASKCCPSSPRLMEQGWCSTGLTRDSLQKSYQTKRSIDERLKTRSLQSSIDHQGYLSPRHQSVVLLLRDRWSIGGAPPAWLGIVCPKPS</sequence>
<dbReference type="PANTHER" id="PTHR10775">
    <property type="entry name" value="OS08G0208400 PROTEIN"/>
    <property type="match status" value="1"/>
</dbReference>
<accession>A0A8X8W440</accession>
<reference evidence="1" key="1">
    <citation type="submission" date="2018-01" db="EMBL/GenBank/DDBJ databases">
        <authorList>
            <person name="Mao J.F."/>
        </authorList>
    </citation>
    <scope>NUCLEOTIDE SEQUENCE</scope>
    <source>
        <strain evidence="1">Huo1</strain>
        <tissue evidence="1">Leaf</tissue>
    </source>
</reference>
<dbReference type="Proteomes" id="UP000298416">
    <property type="component" value="Unassembled WGS sequence"/>
</dbReference>
<dbReference type="PANTHER" id="PTHR10775:SF182">
    <property type="entry name" value="TRANSPOSON, EN_SPM-LIKE, TRANSPOSASE-ASSOCIATED DOMAIN PROTEIN-RELATED"/>
    <property type="match status" value="1"/>
</dbReference>
<dbReference type="EMBL" id="PNBA02000021">
    <property type="protein sequence ID" value="KAG6387361.1"/>
    <property type="molecule type" value="Genomic_DNA"/>
</dbReference>
<proteinExistence type="predicted"/>
<name>A0A8X8W440_SALSN</name>
<dbReference type="Pfam" id="PF02992">
    <property type="entry name" value="Transposase_21"/>
    <property type="match status" value="1"/>
</dbReference>
<evidence type="ECO:0000313" key="1">
    <source>
        <dbReference type="EMBL" id="KAG6387361.1"/>
    </source>
</evidence>